<accession>A0ABV3DR74</accession>
<evidence type="ECO:0000313" key="1">
    <source>
        <dbReference type="EMBL" id="MEU8138201.1"/>
    </source>
</evidence>
<dbReference type="Proteomes" id="UP001551482">
    <property type="component" value="Unassembled WGS sequence"/>
</dbReference>
<comment type="caution">
    <text evidence="1">The sequence shown here is derived from an EMBL/GenBank/DDBJ whole genome shotgun (WGS) entry which is preliminary data.</text>
</comment>
<sequence>MPKPDADVVLPVPVKQAPARDDHAWSFRDVGGTRTHVRLRVWPTKDGGHLVVATELQMGAGLINAAEALVRGVVAEFGDQVAVVRHFPAWTMTAFETDDFDLLVLDEHGIAHDHQVTRQLLDLLGAQLLGFPGDNLPKPVDTATDVPPQSVHLARMVAAGLRLDQDRVTQRRPNGYPIAHGPVAAADVDAVTALRLALSAIQHLAHFVDGIDLGAHGTRASARRHKTKDRVFEALVDQVSELDEVCRELDDEQRTQA</sequence>
<dbReference type="EMBL" id="JBEZFP010000114">
    <property type="protein sequence ID" value="MEU8138201.1"/>
    <property type="molecule type" value="Genomic_DNA"/>
</dbReference>
<name>A0ABV3DR74_9ACTN</name>
<keyword evidence="2" id="KW-1185">Reference proteome</keyword>
<evidence type="ECO:0000313" key="2">
    <source>
        <dbReference type="Proteomes" id="UP001551482"/>
    </source>
</evidence>
<dbReference type="RefSeq" id="WP_358361197.1">
    <property type="nucleotide sequence ID" value="NZ_JBEZFP010000114.1"/>
</dbReference>
<reference evidence="1 2" key="1">
    <citation type="submission" date="2024-06" db="EMBL/GenBank/DDBJ databases">
        <title>The Natural Products Discovery Center: Release of the First 8490 Sequenced Strains for Exploring Actinobacteria Biosynthetic Diversity.</title>
        <authorList>
            <person name="Kalkreuter E."/>
            <person name="Kautsar S.A."/>
            <person name="Yang D."/>
            <person name="Bader C.D."/>
            <person name="Teijaro C.N."/>
            <person name="Fluegel L."/>
            <person name="Davis C.M."/>
            <person name="Simpson J.R."/>
            <person name="Lauterbach L."/>
            <person name="Steele A.D."/>
            <person name="Gui C."/>
            <person name="Meng S."/>
            <person name="Li G."/>
            <person name="Viehrig K."/>
            <person name="Ye F."/>
            <person name="Su P."/>
            <person name="Kiefer A.F."/>
            <person name="Nichols A."/>
            <person name="Cepeda A.J."/>
            <person name="Yan W."/>
            <person name="Fan B."/>
            <person name="Jiang Y."/>
            <person name="Adhikari A."/>
            <person name="Zheng C.-J."/>
            <person name="Schuster L."/>
            <person name="Cowan T.M."/>
            <person name="Smanski M.J."/>
            <person name="Chevrette M.G."/>
            <person name="De Carvalho L.P.S."/>
            <person name="Shen B."/>
        </authorList>
    </citation>
    <scope>NUCLEOTIDE SEQUENCE [LARGE SCALE GENOMIC DNA]</scope>
    <source>
        <strain evidence="1 2">NPDC048946</strain>
    </source>
</reference>
<gene>
    <name evidence="1" type="ORF">AB0C36_32420</name>
</gene>
<protein>
    <submittedName>
        <fullName evidence="1">Uncharacterized protein</fullName>
    </submittedName>
</protein>
<organism evidence="1 2">
    <name type="scientific">Streptodolium elevatio</name>
    <dbReference type="NCBI Taxonomy" id="3157996"/>
    <lineage>
        <taxon>Bacteria</taxon>
        <taxon>Bacillati</taxon>
        <taxon>Actinomycetota</taxon>
        <taxon>Actinomycetes</taxon>
        <taxon>Kitasatosporales</taxon>
        <taxon>Streptomycetaceae</taxon>
        <taxon>Streptodolium</taxon>
    </lineage>
</organism>
<proteinExistence type="predicted"/>